<proteinExistence type="predicted"/>
<keyword evidence="2" id="KW-0472">Membrane</keyword>
<protein>
    <recommendedName>
        <fullName evidence="5">Adhesin domain-containing protein</fullName>
    </recommendedName>
</protein>
<gene>
    <name evidence="3" type="ORF">B0A55_05297</name>
</gene>
<feature type="compositionally biased region" description="Low complexity" evidence="1">
    <location>
        <begin position="161"/>
        <end position="199"/>
    </location>
</feature>
<keyword evidence="2" id="KW-0812">Transmembrane</keyword>
<feature type="transmembrane region" description="Helical" evidence="2">
    <location>
        <begin position="251"/>
        <end position="270"/>
    </location>
</feature>
<accession>A0A4U0XB62</accession>
<feature type="compositionally biased region" description="Low complexity" evidence="1">
    <location>
        <begin position="58"/>
        <end position="81"/>
    </location>
</feature>
<evidence type="ECO:0000313" key="3">
    <source>
        <dbReference type="EMBL" id="TKA72976.1"/>
    </source>
</evidence>
<dbReference type="Proteomes" id="UP000309340">
    <property type="component" value="Unassembled WGS sequence"/>
</dbReference>
<feature type="region of interest" description="Disordered" evidence="1">
    <location>
        <begin position="1"/>
        <end position="235"/>
    </location>
</feature>
<keyword evidence="2" id="KW-1133">Transmembrane helix</keyword>
<name>A0A4U0XB62_9PEZI</name>
<dbReference type="AlphaFoldDB" id="A0A4U0XB62"/>
<evidence type="ECO:0000256" key="1">
    <source>
        <dbReference type="SAM" id="MobiDB-lite"/>
    </source>
</evidence>
<evidence type="ECO:0000313" key="4">
    <source>
        <dbReference type="Proteomes" id="UP000309340"/>
    </source>
</evidence>
<reference evidence="3 4" key="1">
    <citation type="submission" date="2017-03" db="EMBL/GenBank/DDBJ databases">
        <title>Genomes of endolithic fungi from Antarctica.</title>
        <authorList>
            <person name="Coleine C."/>
            <person name="Masonjones S."/>
            <person name="Stajich J.E."/>
        </authorList>
    </citation>
    <scope>NUCLEOTIDE SEQUENCE [LARGE SCALE GENOMIC DNA]</scope>
    <source>
        <strain evidence="3 4">CCFEE 5184</strain>
    </source>
</reference>
<dbReference type="STRING" id="329884.A0A4U0XB62"/>
<dbReference type="OrthoDB" id="3539644at2759"/>
<feature type="region of interest" description="Disordered" evidence="1">
    <location>
        <begin position="276"/>
        <end position="305"/>
    </location>
</feature>
<feature type="compositionally biased region" description="Basic and acidic residues" evidence="1">
    <location>
        <begin position="215"/>
        <end position="228"/>
    </location>
</feature>
<keyword evidence="4" id="KW-1185">Reference proteome</keyword>
<sequence length="708" mass="76279">MSGSGIYEDEFEGSDRDLLYADSPSDGYFTQRDFPTETFVEQSSVQAESEAKAREAAESQSASSAATPPSRTSPGSSIRSPVWVDEGTQLLDAGPAPPDYAAATAGRIRETTSESHGQGAETTAGEPSFPPTNYGTIDRGRPGGDMLNQSVEREWPLGQRNNPFGPNFPFGPSGSPFGPSGSPFGPSGSPFGASGSPFGPSGGPFGAAGQPQSMRDSREGDREEEHSLFGRRQQTRRWKQRAGGWCKPVRLINVLLGFAVIGLVVLLATITRGASRIDTPAPREGDDGSITPNTTEPQLGPEHPRNELCPFKWFSEATPFGFKHTDNFSLTEAMEPELYMKGGVSGSIWISAAPPEQEDDVVVVVSYASTEMWSVSNMDYVYAPGVFELRFPKTEKPRSTPVPNPCMDVAIGLYLKAHVTLDALNITAKNLDIQTGQGPSDFADYFAVSKTWAISTASFESHHGSVKMAYWSTRETRIETDSGHISGTYGLEDLLYLRTHSGQIEINIAPQPADKTHPAPAVFDAQSHSGGIHVGVTSYSDIVERDYRTSIETYSSSIQGTYIFSSAASFTTKSGSIEIDLLPYLDDDMLRRNPSISSTLRTDSGSGHTELSLQPPVKHTAAIIKHLYSSHYSASGSLDLVYPQAWEGTIEGMTRSGGIELRGKDIKVYYEGDTGAGGRRVVARKGHGESKLGFQSQSGSVKVRVGDM</sequence>
<evidence type="ECO:0000256" key="2">
    <source>
        <dbReference type="SAM" id="Phobius"/>
    </source>
</evidence>
<evidence type="ECO:0008006" key="5">
    <source>
        <dbReference type="Google" id="ProtNLM"/>
    </source>
</evidence>
<organism evidence="3 4">
    <name type="scientific">Friedmanniomyces simplex</name>
    <dbReference type="NCBI Taxonomy" id="329884"/>
    <lineage>
        <taxon>Eukaryota</taxon>
        <taxon>Fungi</taxon>
        <taxon>Dikarya</taxon>
        <taxon>Ascomycota</taxon>
        <taxon>Pezizomycotina</taxon>
        <taxon>Dothideomycetes</taxon>
        <taxon>Dothideomycetidae</taxon>
        <taxon>Mycosphaerellales</taxon>
        <taxon>Teratosphaeriaceae</taxon>
        <taxon>Friedmanniomyces</taxon>
    </lineage>
</organism>
<dbReference type="EMBL" id="NAJQ01000285">
    <property type="protein sequence ID" value="TKA72976.1"/>
    <property type="molecule type" value="Genomic_DNA"/>
</dbReference>
<comment type="caution">
    <text evidence="3">The sequence shown here is derived from an EMBL/GenBank/DDBJ whole genome shotgun (WGS) entry which is preliminary data.</text>
</comment>